<dbReference type="InterPro" id="IPR011856">
    <property type="entry name" value="tRNA_endonuc-like_dom_sf"/>
</dbReference>
<keyword evidence="3" id="KW-1185">Reference proteome</keyword>
<evidence type="ECO:0000259" key="1">
    <source>
        <dbReference type="Pfam" id="PF04471"/>
    </source>
</evidence>
<name>A0ABY6IXM3_9BACT</name>
<dbReference type="InterPro" id="IPR051082">
    <property type="entry name" value="Pentapeptide-BTB/POZ_domain"/>
</dbReference>
<dbReference type="Gene3D" id="3.40.1350.10">
    <property type="match status" value="1"/>
</dbReference>
<dbReference type="Proteomes" id="UP001162741">
    <property type="component" value="Chromosome"/>
</dbReference>
<evidence type="ECO:0000313" key="2">
    <source>
        <dbReference type="EMBL" id="UYQ92136.1"/>
    </source>
</evidence>
<dbReference type="PANTHER" id="PTHR14136">
    <property type="entry name" value="BTB_POZ DOMAIN-CONTAINING PROTEIN KCTD9"/>
    <property type="match status" value="1"/>
</dbReference>
<dbReference type="SUPFAM" id="SSF52980">
    <property type="entry name" value="Restriction endonuclease-like"/>
    <property type="match status" value="1"/>
</dbReference>
<dbReference type="PANTHER" id="PTHR14136:SF17">
    <property type="entry name" value="BTB_POZ DOMAIN-CONTAINING PROTEIN KCTD9"/>
    <property type="match status" value="1"/>
</dbReference>
<evidence type="ECO:0000313" key="3">
    <source>
        <dbReference type="Proteomes" id="UP001162741"/>
    </source>
</evidence>
<accession>A0ABY6IXM3</accession>
<sequence>MSIHDEAYEKLKQGPIEFHKWLSDHSHDSISFNNRDLTNRMFSLTMVGGLGRPDLRNIDFGGANLQGANFRYTDIRGCNFEGANLMNVRFTKAYAEKCNFRSANLRNASFHRALVDEANFTNADLEGADFTIKGCVGADMSGAKIKGMEFQTTFEGNPWDELPENFLFAKNLELVHPNGQESIREYITSSFFDVYRDNKEKLTWSEFDSHVKNMISQITHMFTDGRPSETIVSLVQHINTELLMHLKKHPHDIHHLHWRGFEELVAELLASFGWSVELTSATKDNGYDIFGIYKDDSGIRHSWIIECKKYNPDRKVGIEVVRSLYGVKTDLRVGNALLATTSSFTEGVDNFKASRYDLDTKNLNGIIEWVNSYKRRDSGLYINDNRIDFKHTPLPRP</sequence>
<feature type="domain" description="Restriction endonuclease type IV Mrr" evidence="1">
    <location>
        <begin position="254"/>
        <end position="352"/>
    </location>
</feature>
<dbReference type="EMBL" id="CP107006">
    <property type="protein sequence ID" value="UYQ92136.1"/>
    <property type="molecule type" value="Genomic_DNA"/>
</dbReference>
<dbReference type="InterPro" id="IPR001646">
    <property type="entry name" value="5peptide_repeat"/>
</dbReference>
<dbReference type="Gene3D" id="2.160.20.80">
    <property type="entry name" value="E3 ubiquitin-protein ligase SopA"/>
    <property type="match status" value="1"/>
</dbReference>
<gene>
    <name evidence="2" type="ORF">MKQ68_18780</name>
</gene>
<dbReference type="InterPro" id="IPR011335">
    <property type="entry name" value="Restrct_endonuc-II-like"/>
</dbReference>
<dbReference type="SUPFAM" id="SSF141571">
    <property type="entry name" value="Pentapeptide repeat-like"/>
    <property type="match status" value="1"/>
</dbReference>
<proteinExistence type="predicted"/>
<organism evidence="2 3">
    <name type="scientific">Chitinophaga horti</name>
    <dbReference type="NCBI Taxonomy" id="2920382"/>
    <lineage>
        <taxon>Bacteria</taxon>
        <taxon>Pseudomonadati</taxon>
        <taxon>Bacteroidota</taxon>
        <taxon>Chitinophagia</taxon>
        <taxon>Chitinophagales</taxon>
        <taxon>Chitinophagaceae</taxon>
        <taxon>Chitinophaga</taxon>
    </lineage>
</organism>
<dbReference type="InterPro" id="IPR007560">
    <property type="entry name" value="Restrct_endonuc_IV_Mrr"/>
</dbReference>
<dbReference type="Pfam" id="PF13599">
    <property type="entry name" value="Pentapeptide_4"/>
    <property type="match status" value="1"/>
</dbReference>
<dbReference type="RefSeq" id="WP_264280454.1">
    <property type="nucleotide sequence ID" value="NZ_CP107006.1"/>
</dbReference>
<reference evidence="2" key="1">
    <citation type="submission" date="2022-10" db="EMBL/GenBank/DDBJ databases">
        <title>Chitinophaga sp. nov., isolated from soil.</title>
        <authorList>
            <person name="Jeon C.O."/>
        </authorList>
    </citation>
    <scope>NUCLEOTIDE SEQUENCE</scope>
    <source>
        <strain evidence="2">R8</strain>
    </source>
</reference>
<dbReference type="Pfam" id="PF04471">
    <property type="entry name" value="Mrr_cat"/>
    <property type="match status" value="1"/>
</dbReference>
<protein>
    <submittedName>
        <fullName evidence="2">Pentapeptide repeat-containing protein</fullName>
    </submittedName>
</protein>